<reference evidence="2 3" key="1">
    <citation type="submission" date="2021-08" db="EMBL/GenBank/DDBJ databases">
        <title>Nocardioides bacterium WL0053 sp. nov., isolated from the sediment.</title>
        <authorList>
            <person name="Wang L."/>
            <person name="Zhang D."/>
            <person name="Zhang A."/>
        </authorList>
    </citation>
    <scope>NUCLEOTIDE SEQUENCE [LARGE SCALE GENOMIC DNA]</scope>
    <source>
        <strain evidence="2 3">WL0053</strain>
    </source>
</reference>
<accession>A0ABS7RH37</accession>
<proteinExistence type="predicted"/>
<dbReference type="Proteomes" id="UP000754710">
    <property type="component" value="Unassembled WGS sequence"/>
</dbReference>
<dbReference type="GO" id="GO:0008168">
    <property type="term" value="F:methyltransferase activity"/>
    <property type="evidence" value="ECO:0007669"/>
    <property type="project" value="UniProtKB-KW"/>
</dbReference>
<dbReference type="SUPFAM" id="SSF53335">
    <property type="entry name" value="S-adenosyl-L-methionine-dependent methyltransferases"/>
    <property type="match status" value="1"/>
</dbReference>
<comment type="caution">
    <text evidence="2">The sequence shown here is derived from an EMBL/GenBank/DDBJ whole genome shotgun (WGS) entry which is preliminary data.</text>
</comment>
<organism evidence="2 3">
    <name type="scientific">Nocardioides jiangsuensis</name>
    <dbReference type="NCBI Taxonomy" id="2866161"/>
    <lineage>
        <taxon>Bacteria</taxon>
        <taxon>Bacillati</taxon>
        <taxon>Actinomycetota</taxon>
        <taxon>Actinomycetes</taxon>
        <taxon>Propionibacteriales</taxon>
        <taxon>Nocardioidaceae</taxon>
        <taxon>Nocardioides</taxon>
    </lineage>
</organism>
<evidence type="ECO:0000313" key="3">
    <source>
        <dbReference type="Proteomes" id="UP000754710"/>
    </source>
</evidence>
<evidence type="ECO:0000313" key="2">
    <source>
        <dbReference type="EMBL" id="MBY9074353.1"/>
    </source>
</evidence>
<name>A0ABS7RH37_9ACTN</name>
<dbReference type="EMBL" id="JAIEZQ010000001">
    <property type="protein sequence ID" value="MBY9074353.1"/>
    <property type="molecule type" value="Genomic_DNA"/>
</dbReference>
<dbReference type="InterPro" id="IPR029063">
    <property type="entry name" value="SAM-dependent_MTases_sf"/>
</dbReference>
<keyword evidence="2" id="KW-0808">Transferase</keyword>
<protein>
    <submittedName>
        <fullName evidence="2">Class I SAM-dependent methyltransferase</fullName>
    </submittedName>
</protein>
<evidence type="ECO:0000259" key="1">
    <source>
        <dbReference type="Pfam" id="PF13649"/>
    </source>
</evidence>
<feature type="domain" description="Methyltransferase" evidence="1">
    <location>
        <begin position="39"/>
        <end position="131"/>
    </location>
</feature>
<dbReference type="Gene3D" id="3.40.50.150">
    <property type="entry name" value="Vaccinia Virus protein VP39"/>
    <property type="match status" value="1"/>
</dbReference>
<sequence length="198" mass="21545">MDEPDGWSRYNATQVDREPRALVKSMLGHAGDGHGRLAVDLGFGSGVETEALLRRGWCVLAIDADPTAAELLTQRLSEENAARLSILTSDFADIDALSEVDLVHAAWSLPYAGDAFPQLWANLMSALVPGGWIGCELFGDRDTMSSHPRIAAHTEAEARGLLEPLSVVEFDTIEQADMSARGLQHRHVFSVVARRPID</sequence>
<gene>
    <name evidence="2" type="ORF">K1X13_05920</name>
</gene>
<dbReference type="CDD" id="cd02440">
    <property type="entry name" value="AdoMet_MTases"/>
    <property type="match status" value="1"/>
</dbReference>
<dbReference type="InterPro" id="IPR041698">
    <property type="entry name" value="Methyltransf_25"/>
</dbReference>
<keyword evidence="3" id="KW-1185">Reference proteome</keyword>
<keyword evidence="2" id="KW-0489">Methyltransferase</keyword>
<dbReference type="GO" id="GO:0032259">
    <property type="term" value="P:methylation"/>
    <property type="evidence" value="ECO:0007669"/>
    <property type="project" value="UniProtKB-KW"/>
</dbReference>
<dbReference type="RefSeq" id="WP_221024045.1">
    <property type="nucleotide sequence ID" value="NZ_JAIEZQ010000001.1"/>
</dbReference>
<dbReference type="Pfam" id="PF13649">
    <property type="entry name" value="Methyltransf_25"/>
    <property type="match status" value="1"/>
</dbReference>